<reference evidence="2 3" key="1">
    <citation type="journal article" date="2018" name="Evol. Lett.">
        <title>Horizontal gene cluster transfer increased hallucinogenic mushroom diversity.</title>
        <authorList>
            <person name="Reynolds H.T."/>
            <person name="Vijayakumar V."/>
            <person name="Gluck-Thaler E."/>
            <person name="Korotkin H.B."/>
            <person name="Matheny P.B."/>
            <person name="Slot J.C."/>
        </authorList>
    </citation>
    <scope>NUCLEOTIDE SEQUENCE [LARGE SCALE GENOMIC DNA]</scope>
    <source>
        <strain evidence="2 3">2629</strain>
    </source>
</reference>
<dbReference type="AlphaFoldDB" id="A0A409Y8I5"/>
<evidence type="ECO:0000313" key="2">
    <source>
        <dbReference type="EMBL" id="PPQ99425.1"/>
    </source>
</evidence>
<keyword evidence="3" id="KW-1185">Reference proteome</keyword>
<feature type="compositionally biased region" description="Polar residues" evidence="1">
    <location>
        <begin position="44"/>
        <end position="57"/>
    </location>
</feature>
<dbReference type="EMBL" id="NHTK01001358">
    <property type="protein sequence ID" value="PPQ99425.1"/>
    <property type="molecule type" value="Genomic_DNA"/>
</dbReference>
<evidence type="ECO:0000313" key="3">
    <source>
        <dbReference type="Proteomes" id="UP000284842"/>
    </source>
</evidence>
<feature type="region of interest" description="Disordered" evidence="1">
    <location>
        <begin position="40"/>
        <end position="62"/>
    </location>
</feature>
<protein>
    <submittedName>
        <fullName evidence="2">Uncharacterized protein</fullName>
    </submittedName>
</protein>
<organism evidence="2 3">
    <name type="scientific">Panaeolus cyanescens</name>
    <dbReference type="NCBI Taxonomy" id="181874"/>
    <lineage>
        <taxon>Eukaryota</taxon>
        <taxon>Fungi</taxon>
        <taxon>Dikarya</taxon>
        <taxon>Basidiomycota</taxon>
        <taxon>Agaricomycotina</taxon>
        <taxon>Agaricomycetes</taxon>
        <taxon>Agaricomycetidae</taxon>
        <taxon>Agaricales</taxon>
        <taxon>Agaricineae</taxon>
        <taxon>Galeropsidaceae</taxon>
        <taxon>Panaeolus</taxon>
    </lineage>
</organism>
<comment type="caution">
    <text evidence="2">The sequence shown here is derived from an EMBL/GenBank/DDBJ whole genome shotgun (WGS) entry which is preliminary data.</text>
</comment>
<name>A0A409Y8I5_9AGAR</name>
<sequence length="610" mass="71010">MLEHVREFGPNHIEHRRVSWPEDLLSVSFDFPESLHHLLAHNKPPSSQESTELNTFKRQTESRYQENEEKIRLLEDELERSKSQKKRLQKQMFACNVAQAPFRHLASDILYYIARSLPRFYRKSIYDAWNNSIHMPMTLSHVSSIWRTTVHRMSTLWQDVRLARRERSSIEFFSEGELHHQKDQVEHFARLSGILPLRIELHNDHRYDINGMADFLDWMADYCAENNKRLQSLHAYNDWNCRIDPAFTRCLALAKGPDRLGLQSCILIYKDDEWNREIGITGILERHPDLRNLWFGYPNDSRGSAKFLSIVSTGIVHVNPAWAKLVTLCVSSLLRHREVANLQWIAKLCPNLESVFVTIDMDFLQSQTTPDAISFKPTIVHHKLKELFLNLSIHDCSVLAPFEDCAFPGVTSFHLQIWSYKMSADSDAAYRNKKSTTLTSAAVFPNLREFTLVPILTSKSEFDPRLLPHLNDVLYTVSDFTIFLEYEHRYVVEFLDFMSKSSLHFPSLRNLHLRVTSLDNGLRPKWPSITEFSAAMQKLKTTRPSISMTLHCLLDISLSGTIHSAMRAYFREADNVFRAAGLGIECRIFHTDWEAIDFDPLKEHFLSLFR</sequence>
<accession>A0A409Y8I5</accession>
<dbReference type="OrthoDB" id="2911131at2759"/>
<evidence type="ECO:0000256" key="1">
    <source>
        <dbReference type="SAM" id="MobiDB-lite"/>
    </source>
</evidence>
<proteinExistence type="predicted"/>
<dbReference type="InParanoid" id="A0A409Y8I5"/>
<gene>
    <name evidence="2" type="ORF">CVT24_005412</name>
</gene>
<dbReference type="Proteomes" id="UP000284842">
    <property type="component" value="Unassembled WGS sequence"/>
</dbReference>